<dbReference type="PROSITE" id="PS51898">
    <property type="entry name" value="TYR_RECOMBINASE"/>
    <property type="match status" value="1"/>
</dbReference>
<reference evidence="3 4" key="2">
    <citation type="submission" date="2019-09" db="EMBL/GenBank/DDBJ databases">
        <title>Complete Genome Sequence and Methylome Analysis of free living Spirochaetas.</title>
        <authorList>
            <person name="Leshcheva N."/>
            <person name="Mikheeva N."/>
        </authorList>
    </citation>
    <scope>NUCLEOTIDE SEQUENCE [LARGE SCALE GENOMIC DNA]</scope>
    <source>
        <strain evidence="3 4">P</strain>
    </source>
</reference>
<dbReference type="GO" id="GO:0006310">
    <property type="term" value="P:DNA recombination"/>
    <property type="evidence" value="ECO:0007669"/>
    <property type="project" value="UniProtKB-KW"/>
</dbReference>
<reference evidence="3 4" key="1">
    <citation type="submission" date="2019-02" db="EMBL/GenBank/DDBJ databases">
        <authorList>
            <person name="Fomenkov A."/>
            <person name="Dubinina G."/>
            <person name="Grabovich M."/>
            <person name="Vincze T."/>
            <person name="Roberts R.J."/>
        </authorList>
    </citation>
    <scope>NUCLEOTIDE SEQUENCE [LARGE SCALE GENOMIC DNA]</scope>
    <source>
        <strain evidence="3 4">P</strain>
    </source>
</reference>
<dbReference type="InterPro" id="IPR002104">
    <property type="entry name" value="Integrase_catalytic"/>
</dbReference>
<dbReference type="SUPFAM" id="SSF56349">
    <property type="entry name" value="DNA breaking-rejoining enzymes"/>
    <property type="match status" value="1"/>
</dbReference>
<dbReference type="InterPro" id="IPR013762">
    <property type="entry name" value="Integrase-like_cat_sf"/>
</dbReference>
<protein>
    <recommendedName>
        <fullName evidence="2">Tyr recombinase domain-containing protein</fullName>
    </recommendedName>
</protein>
<dbReference type="KEGG" id="sper:EW093_07735"/>
<dbReference type="GO" id="GO:0015074">
    <property type="term" value="P:DNA integration"/>
    <property type="evidence" value="ECO:0007669"/>
    <property type="project" value="InterPro"/>
</dbReference>
<gene>
    <name evidence="3" type="ORF">EW093_07735</name>
</gene>
<feature type="domain" description="Tyr recombinase" evidence="2">
    <location>
        <begin position="1"/>
        <end position="108"/>
    </location>
</feature>
<dbReference type="Pfam" id="PF00589">
    <property type="entry name" value="Phage_integrase"/>
    <property type="match status" value="1"/>
</dbReference>
<name>A0A5C1QAU2_9SPIO</name>
<keyword evidence="4" id="KW-1185">Reference proteome</keyword>
<evidence type="ECO:0000259" key="2">
    <source>
        <dbReference type="PROSITE" id="PS51898"/>
    </source>
</evidence>
<keyword evidence="1" id="KW-0233">DNA recombination</keyword>
<organism evidence="3 4">
    <name type="scientific">Thiospirochaeta perfilievii</name>
    <dbReference type="NCBI Taxonomy" id="252967"/>
    <lineage>
        <taxon>Bacteria</taxon>
        <taxon>Pseudomonadati</taxon>
        <taxon>Spirochaetota</taxon>
        <taxon>Spirochaetia</taxon>
        <taxon>Spirochaetales</taxon>
        <taxon>Spirochaetaceae</taxon>
        <taxon>Thiospirochaeta</taxon>
    </lineage>
</organism>
<dbReference type="AlphaFoldDB" id="A0A5C1QAU2"/>
<sequence length="108" mass="12769">MNYTLNRNKVYTMYIAGLRIGEIININIDDIDFSLKEVFIRDGKYSKDRVVPLGSIAEEYIHLWLRKGRKGVDINQKSLFLNFSYQKLTADMVRRRFKKYLELSNLDG</sequence>
<dbReference type="EMBL" id="CP035807">
    <property type="protein sequence ID" value="QEN04597.1"/>
    <property type="molecule type" value="Genomic_DNA"/>
</dbReference>
<dbReference type="Proteomes" id="UP000323824">
    <property type="component" value="Chromosome"/>
</dbReference>
<evidence type="ECO:0000313" key="4">
    <source>
        <dbReference type="Proteomes" id="UP000323824"/>
    </source>
</evidence>
<evidence type="ECO:0000256" key="1">
    <source>
        <dbReference type="ARBA" id="ARBA00023172"/>
    </source>
</evidence>
<dbReference type="InterPro" id="IPR011010">
    <property type="entry name" value="DNA_brk_join_enz"/>
</dbReference>
<dbReference type="Gene3D" id="1.10.443.10">
    <property type="entry name" value="Intergrase catalytic core"/>
    <property type="match status" value="1"/>
</dbReference>
<dbReference type="GO" id="GO:0003677">
    <property type="term" value="F:DNA binding"/>
    <property type="evidence" value="ECO:0007669"/>
    <property type="project" value="InterPro"/>
</dbReference>
<evidence type="ECO:0000313" key="3">
    <source>
        <dbReference type="EMBL" id="QEN04597.1"/>
    </source>
</evidence>
<accession>A0A5C1QAU2</accession>
<proteinExistence type="predicted"/>